<dbReference type="EMBL" id="GBRH01253720">
    <property type="protein sequence ID" value="JAD44175.1"/>
    <property type="molecule type" value="Transcribed_RNA"/>
</dbReference>
<proteinExistence type="predicted"/>
<organism evidence="1">
    <name type="scientific">Arundo donax</name>
    <name type="common">Giant reed</name>
    <name type="synonym">Donax arundinaceus</name>
    <dbReference type="NCBI Taxonomy" id="35708"/>
    <lineage>
        <taxon>Eukaryota</taxon>
        <taxon>Viridiplantae</taxon>
        <taxon>Streptophyta</taxon>
        <taxon>Embryophyta</taxon>
        <taxon>Tracheophyta</taxon>
        <taxon>Spermatophyta</taxon>
        <taxon>Magnoliopsida</taxon>
        <taxon>Liliopsida</taxon>
        <taxon>Poales</taxon>
        <taxon>Poaceae</taxon>
        <taxon>PACMAD clade</taxon>
        <taxon>Arundinoideae</taxon>
        <taxon>Arundineae</taxon>
        <taxon>Arundo</taxon>
    </lineage>
</organism>
<sequence length="51" mass="5868">MISWVWRTAVRGNGRWSGYSIGVMSCSVFFSCLLFSMNKHFVGTKVWCLQC</sequence>
<reference evidence="1" key="1">
    <citation type="submission" date="2014-09" db="EMBL/GenBank/DDBJ databases">
        <authorList>
            <person name="Magalhaes I.L.F."/>
            <person name="Oliveira U."/>
            <person name="Santos F.R."/>
            <person name="Vidigal T.H.D.A."/>
            <person name="Brescovit A.D."/>
            <person name="Santos A.J."/>
        </authorList>
    </citation>
    <scope>NUCLEOTIDE SEQUENCE</scope>
    <source>
        <tissue evidence="1">Shoot tissue taken approximately 20 cm above the soil surface</tissue>
    </source>
</reference>
<evidence type="ECO:0000313" key="1">
    <source>
        <dbReference type="EMBL" id="JAD44175.1"/>
    </source>
</evidence>
<accession>A0A0A9T933</accession>
<name>A0A0A9T933_ARUDO</name>
<dbReference type="PROSITE" id="PS51257">
    <property type="entry name" value="PROKAR_LIPOPROTEIN"/>
    <property type="match status" value="1"/>
</dbReference>
<reference evidence="1" key="2">
    <citation type="journal article" date="2015" name="Data Brief">
        <title>Shoot transcriptome of the giant reed, Arundo donax.</title>
        <authorList>
            <person name="Barrero R.A."/>
            <person name="Guerrero F.D."/>
            <person name="Moolhuijzen P."/>
            <person name="Goolsby J.A."/>
            <person name="Tidwell J."/>
            <person name="Bellgard S.E."/>
            <person name="Bellgard M.I."/>
        </authorList>
    </citation>
    <scope>NUCLEOTIDE SEQUENCE</scope>
    <source>
        <tissue evidence="1">Shoot tissue taken approximately 20 cm above the soil surface</tissue>
    </source>
</reference>
<dbReference type="AlphaFoldDB" id="A0A0A9T933"/>
<protein>
    <submittedName>
        <fullName evidence="1">Uncharacterized protein</fullName>
    </submittedName>
</protein>